<dbReference type="EMBL" id="JAMKBI010000011">
    <property type="protein sequence ID" value="MCZ8534511.1"/>
    <property type="molecule type" value="Genomic_DNA"/>
</dbReference>
<name>A0A9X3RAT4_9BACI</name>
<protein>
    <recommendedName>
        <fullName evidence="4">Sporulation protein YtfJ (Spore_YtfJ)</fullName>
    </recommendedName>
</protein>
<sequence length="125" mass="13746">MTKKPELKYPMFQAPVRSIFEKFSREKDVALVYGEPIVMENKQVLPVAKVNYFVGGGSGGQLDEEQAVSIGQGEGGGGIFSIKPIGVYEITDKKVIFKPILPVNLILTFVAVMSFGLVLLIKKKR</sequence>
<feature type="transmembrane region" description="Helical" evidence="1">
    <location>
        <begin position="100"/>
        <end position="121"/>
    </location>
</feature>
<dbReference type="AlphaFoldDB" id="A0A9X3RAT4"/>
<organism evidence="2 3">
    <name type="scientific">Psychrobacillus psychrodurans</name>
    <dbReference type="NCBI Taxonomy" id="126157"/>
    <lineage>
        <taxon>Bacteria</taxon>
        <taxon>Bacillati</taxon>
        <taxon>Bacillota</taxon>
        <taxon>Bacilli</taxon>
        <taxon>Bacillales</taxon>
        <taxon>Bacillaceae</taxon>
        <taxon>Psychrobacillus</taxon>
    </lineage>
</organism>
<evidence type="ECO:0008006" key="4">
    <source>
        <dbReference type="Google" id="ProtNLM"/>
    </source>
</evidence>
<comment type="caution">
    <text evidence="2">The sequence shown here is derived from an EMBL/GenBank/DDBJ whole genome shotgun (WGS) entry which is preliminary data.</text>
</comment>
<evidence type="ECO:0000313" key="3">
    <source>
        <dbReference type="Proteomes" id="UP001152172"/>
    </source>
</evidence>
<accession>A0A9X3RAT4</accession>
<keyword evidence="1" id="KW-0472">Membrane</keyword>
<proteinExistence type="predicted"/>
<gene>
    <name evidence="2" type="ORF">M9R61_14465</name>
</gene>
<evidence type="ECO:0000313" key="2">
    <source>
        <dbReference type="EMBL" id="MCZ8534511.1"/>
    </source>
</evidence>
<keyword evidence="1" id="KW-0812">Transmembrane</keyword>
<dbReference type="RefSeq" id="WP_269922655.1">
    <property type="nucleotide sequence ID" value="NZ_CP189791.1"/>
</dbReference>
<reference evidence="2" key="1">
    <citation type="submission" date="2022-05" db="EMBL/GenBank/DDBJ databases">
        <authorList>
            <person name="Colautti A."/>
            <person name="Iacumin L."/>
        </authorList>
    </citation>
    <scope>NUCLEOTIDE SEQUENCE</scope>
    <source>
        <strain evidence="2">DSM 30747</strain>
    </source>
</reference>
<keyword evidence="1" id="KW-1133">Transmembrane helix</keyword>
<evidence type="ECO:0000256" key="1">
    <source>
        <dbReference type="SAM" id="Phobius"/>
    </source>
</evidence>
<dbReference type="Proteomes" id="UP001152172">
    <property type="component" value="Unassembled WGS sequence"/>
</dbReference>
<keyword evidence="3" id="KW-1185">Reference proteome</keyword>